<dbReference type="Proteomes" id="UP000489600">
    <property type="component" value="Unassembled WGS sequence"/>
</dbReference>
<accession>A0A565BVR9</accession>
<protein>
    <recommendedName>
        <fullName evidence="2">SANT domain-containing protein</fullName>
    </recommendedName>
</protein>
<keyword evidence="4" id="KW-1185">Reference proteome</keyword>
<dbReference type="InterPro" id="IPR017884">
    <property type="entry name" value="SANT_dom"/>
</dbReference>
<feature type="region of interest" description="Disordered" evidence="1">
    <location>
        <begin position="1139"/>
        <end position="1160"/>
    </location>
</feature>
<dbReference type="PANTHER" id="PTHR47340">
    <property type="entry name" value="DUPLICATED HOMEODOMAIN-LIKE SUPERFAMILY PROTEIN"/>
    <property type="match status" value="1"/>
</dbReference>
<dbReference type="OrthoDB" id="10258692at2759"/>
<feature type="region of interest" description="Disordered" evidence="1">
    <location>
        <begin position="1305"/>
        <end position="1348"/>
    </location>
</feature>
<feature type="compositionally biased region" description="Polar residues" evidence="1">
    <location>
        <begin position="1329"/>
        <end position="1343"/>
    </location>
</feature>
<feature type="region of interest" description="Disordered" evidence="1">
    <location>
        <begin position="138"/>
        <end position="159"/>
    </location>
</feature>
<feature type="domain" description="SANT" evidence="2">
    <location>
        <begin position="1087"/>
        <end position="1125"/>
    </location>
</feature>
<dbReference type="CDD" id="cd00167">
    <property type="entry name" value="SANT"/>
    <property type="match status" value="2"/>
</dbReference>
<proteinExistence type="predicted"/>
<gene>
    <name evidence="3" type="ORF">ANE_LOCUS15905</name>
</gene>
<feature type="compositionally biased region" description="Basic and acidic residues" evidence="1">
    <location>
        <begin position="149"/>
        <end position="159"/>
    </location>
</feature>
<reference evidence="3" key="1">
    <citation type="submission" date="2019-07" db="EMBL/GenBank/DDBJ databases">
        <authorList>
            <person name="Dittberner H."/>
        </authorList>
    </citation>
    <scope>NUCLEOTIDE SEQUENCE [LARGE SCALE GENOMIC DNA]</scope>
</reference>
<dbReference type="Gene3D" id="1.10.10.60">
    <property type="entry name" value="Homeodomain-like"/>
    <property type="match status" value="1"/>
</dbReference>
<feature type="compositionally biased region" description="Basic and acidic residues" evidence="1">
    <location>
        <begin position="1"/>
        <end position="34"/>
    </location>
</feature>
<organism evidence="3 4">
    <name type="scientific">Arabis nemorensis</name>
    <dbReference type="NCBI Taxonomy" id="586526"/>
    <lineage>
        <taxon>Eukaryota</taxon>
        <taxon>Viridiplantae</taxon>
        <taxon>Streptophyta</taxon>
        <taxon>Embryophyta</taxon>
        <taxon>Tracheophyta</taxon>
        <taxon>Spermatophyta</taxon>
        <taxon>Magnoliopsida</taxon>
        <taxon>eudicotyledons</taxon>
        <taxon>Gunneridae</taxon>
        <taxon>Pentapetalae</taxon>
        <taxon>rosids</taxon>
        <taxon>malvids</taxon>
        <taxon>Brassicales</taxon>
        <taxon>Brassicaceae</taxon>
        <taxon>Arabideae</taxon>
        <taxon>Arabis</taxon>
    </lineage>
</organism>
<dbReference type="PROSITE" id="PS51293">
    <property type="entry name" value="SANT"/>
    <property type="match status" value="2"/>
</dbReference>
<dbReference type="EMBL" id="CABITT030000005">
    <property type="protein sequence ID" value="VVB05461.1"/>
    <property type="molecule type" value="Genomic_DNA"/>
</dbReference>
<feature type="region of interest" description="Disordered" evidence="1">
    <location>
        <begin position="1"/>
        <end position="69"/>
    </location>
</feature>
<dbReference type="SUPFAM" id="SSF46689">
    <property type="entry name" value="Homeodomain-like"/>
    <property type="match status" value="2"/>
</dbReference>
<dbReference type="Gene3D" id="1.20.58.1880">
    <property type="match status" value="1"/>
</dbReference>
<dbReference type="InterPro" id="IPR009057">
    <property type="entry name" value="Homeodomain-like_sf"/>
</dbReference>
<dbReference type="SMART" id="SM00717">
    <property type="entry name" value="SANT"/>
    <property type="match status" value="2"/>
</dbReference>
<evidence type="ECO:0000313" key="3">
    <source>
        <dbReference type="EMBL" id="VVB05461.1"/>
    </source>
</evidence>
<feature type="domain" description="SANT" evidence="2">
    <location>
        <begin position="868"/>
        <end position="919"/>
    </location>
</feature>
<name>A0A565BVR9_9BRAS</name>
<dbReference type="Pfam" id="PF00249">
    <property type="entry name" value="Myb_DNA-binding"/>
    <property type="match status" value="2"/>
</dbReference>
<evidence type="ECO:0000259" key="2">
    <source>
        <dbReference type="PROSITE" id="PS51293"/>
    </source>
</evidence>
<dbReference type="InterPro" id="IPR001005">
    <property type="entry name" value="SANT/Myb"/>
</dbReference>
<feature type="compositionally biased region" description="Polar residues" evidence="1">
    <location>
        <begin position="1139"/>
        <end position="1152"/>
    </location>
</feature>
<feature type="region of interest" description="Disordered" evidence="1">
    <location>
        <begin position="1530"/>
        <end position="1551"/>
    </location>
</feature>
<sequence>MPQDHASWDRKELLRQRKHERPEPSFDSAFRWRDSPTAPSSHHVPREFSRWGSGDFRRPSSCHGKQGGRNQFVEETSHGYTSSRTSARMFENDYYRPSPSRGDWRYTRNCRDDRVSFNQKDWKCNTWEMNNRSSRGFERPCGGIRNGRRSVDERPPHASDTHATMVNSWDPANSTHQPDVEVCTPLRKLKFKNEQKFSDQRLSHPSDPHSDCVGLFERPSSQNNYGNKTCSPAKQCTDLMYGQRLATDNSLDPPVLNAELEETWDQLHLKEPQDNGFHGVSDVDGARKSGKENSLGAIGKVPVWTGSGSFASQSSSFSHSSSLKSLGAVDSSERKNEVLPKIVAVTQSSSGDATACATTTHLSDEMSSRKKQRLGWGEGLAKYEKKKVDVNTSEDGTTLMENGTEELHFLNKNIADKSPTSAIIPDYGSPTTPSSVACNSSPGFVDKSSVKAVKAVSDVSNMRRSPSPVSSIHVERFPINIEELDNISMERFGCLLSELVGTDDLGRGDSSSVQLASMNRLLAWKGDILKAVEMTESEIDLLENKHKTLKLEGGRHCHVVVPCSYLCEGTENVPKEQEASCSFGPKAAASSVAETLVGDPVHQAVLAKTPVDVFEDSAVEVKSLPQSLATVESNEDMLPITSMKASASSKEINTSAFANQETIELSSGDDSMASSDDLLCAKLLSSNKKYASESSEVFNELLPRNFSTFDDSRFPGIGQRQVDSHVKEKIADRMELLRARDKILLLQFKAFQLSWKKDVHQLALKKYQSKSNRKAELYPNAKNSGQLRLPQPVRLRFSSSAPRRDSVAPTTELVSYMEKLLPSTHLKPLRDILRMPAMILDEKERVMSRFISSNGLIEDPCYVEKERTMINPWTSEEKETFLNMLALHGKDFKKIASYLTQKTTADCIDYYYKNHKSDSFGKIKKQRAYGKEGKHTYMLAPRKKWKREMGAASLDILGAVSIIAAKAGKVASTRQISSKRITLRGCSSSNSLQHDGNNSEGCSYSFDFPRKRTVGADVLAVGPLSSEQINSCIRTSVNSKERCVDHLKFDPVVKKPRISHTTHNENSNEEDDSCSEESCGETGPIHWTDDERSAFIQGFSLFGKNFASISSFVRTRSQDQCRVFYSKVRKCLGLESIQSGSGNVSTSASVDNGNEGGGSDLEDPCVMESNSGICNNGVCTKMGLNSPTSPFNMNQEGATHSGSANVKASLSRSEQENGLTYMRLKDGTNLVNNAYKNGGCPGLVSESCRDLVDINTVESQSQAAGEIKSDDLLSMEIDEGNLTSVAVSSDPLYCGSSVLSNVVVETPRESSRKGSGSQGAALPKHSSKNQDGVMQAANRTRNSGLEAETASSGFKYPECLHHVPIVVSTEDPVGVSVPQGNPNCHTESESPNSLVGQFVKTNNLGWQYSKVNLDLDGRLHVLGHVNPEQNGQLNVTNTEASQIPRILFTQDPSRISRSKSDLIVKTQRTGEGFSLNKCTSSAAMPLAVSHKDGRSGHSRSHSFSLSGTERLDKNGDVKLFGTVLTADENGSIQKHNPGGNIVRSSSTLSRDHDDTRHQYINQQHLQNVPITSYGFWDGNRIQTGLTSLPESAKLLASCPEAFSMHLKQQVGNSKEILLDVNGGILSFGKHIDDKAEASSGKDEGNIGGIDSVAEAATLSKAC</sequence>
<dbReference type="PANTHER" id="PTHR47340:SF1">
    <property type="entry name" value="DUPLICATED HOMEODOMAIN-LIKE SUPERFAMILY PROTEIN"/>
    <property type="match status" value="1"/>
</dbReference>
<feature type="compositionally biased region" description="Acidic residues" evidence="1">
    <location>
        <begin position="1067"/>
        <end position="1079"/>
    </location>
</feature>
<evidence type="ECO:0000313" key="4">
    <source>
        <dbReference type="Proteomes" id="UP000489600"/>
    </source>
</evidence>
<feature type="region of interest" description="Disordered" evidence="1">
    <location>
        <begin position="1056"/>
        <end position="1082"/>
    </location>
</feature>
<evidence type="ECO:0000256" key="1">
    <source>
        <dbReference type="SAM" id="MobiDB-lite"/>
    </source>
</evidence>
<comment type="caution">
    <text evidence="3">The sequence shown here is derived from an EMBL/GenBank/DDBJ whole genome shotgun (WGS) entry which is preliminary data.</text>
</comment>